<reference evidence="2" key="1">
    <citation type="journal article" date="2018" name="Nat. Microbiol.">
        <title>Leveraging single-cell genomics to expand the fungal tree of life.</title>
        <authorList>
            <person name="Ahrendt S.R."/>
            <person name="Quandt C.A."/>
            <person name="Ciobanu D."/>
            <person name="Clum A."/>
            <person name="Salamov A."/>
            <person name="Andreopoulos B."/>
            <person name="Cheng J.F."/>
            <person name="Woyke T."/>
            <person name="Pelin A."/>
            <person name="Henrissat B."/>
            <person name="Reynolds N.K."/>
            <person name="Benny G.L."/>
            <person name="Smith M.E."/>
            <person name="James T.Y."/>
            <person name="Grigoriev I.V."/>
        </authorList>
    </citation>
    <scope>NUCLEOTIDE SEQUENCE [LARGE SCALE GENOMIC DNA]</scope>
    <source>
        <strain evidence="2">RSA 1356</strain>
    </source>
</reference>
<evidence type="ECO:0000313" key="2">
    <source>
        <dbReference type="Proteomes" id="UP000271241"/>
    </source>
</evidence>
<keyword evidence="2" id="KW-1185">Reference proteome</keyword>
<organism evidence="1 2">
    <name type="scientific">Thamnocephalis sphaerospora</name>
    <dbReference type="NCBI Taxonomy" id="78915"/>
    <lineage>
        <taxon>Eukaryota</taxon>
        <taxon>Fungi</taxon>
        <taxon>Fungi incertae sedis</taxon>
        <taxon>Zoopagomycota</taxon>
        <taxon>Zoopagomycotina</taxon>
        <taxon>Zoopagomycetes</taxon>
        <taxon>Zoopagales</taxon>
        <taxon>Sigmoideomycetaceae</taxon>
        <taxon>Thamnocephalis</taxon>
    </lineage>
</organism>
<dbReference type="Proteomes" id="UP000271241">
    <property type="component" value="Unassembled WGS sequence"/>
</dbReference>
<gene>
    <name evidence="1" type="ORF">THASP1DRAFT_23455</name>
</gene>
<feature type="non-terminal residue" evidence="1">
    <location>
        <position position="119"/>
    </location>
</feature>
<name>A0A4P9XR85_9FUNG</name>
<protein>
    <recommendedName>
        <fullName evidence="3">Reverse transcriptase domain-containing protein</fullName>
    </recommendedName>
</protein>
<sequence length="119" mass="13502">MPRMQKVFRKFGLERDEWRDMLIAATRASGTLALSFEKESRIASLLFADDIVLTGRNWADLAAMLAVCDEHARRNRYRFGAAKCEVLVPPQSRLDSMPPLRLAGQELQTTDTFIYLGVP</sequence>
<accession>A0A4P9XR85</accession>
<evidence type="ECO:0000313" key="1">
    <source>
        <dbReference type="EMBL" id="RKP08593.1"/>
    </source>
</evidence>
<dbReference type="AlphaFoldDB" id="A0A4P9XR85"/>
<dbReference type="EMBL" id="KZ992588">
    <property type="protein sequence ID" value="RKP08593.1"/>
    <property type="molecule type" value="Genomic_DNA"/>
</dbReference>
<dbReference type="OrthoDB" id="2284923at2759"/>
<proteinExistence type="predicted"/>
<evidence type="ECO:0008006" key="3">
    <source>
        <dbReference type="Google" id="ProtNLM"/>
    </source>
</evidence>